<comment type="caution">
    <text evidence="1">The sequence shown here is derived from an EMBL/GenBank/DDBJ whole genome shotgun (WGS) entry which is preliminary data.</text>
</comment>
<sequence length="64" mass="7359">CDECTMLPGNATLANIIRRMEDGVHENVRWIYHGAGGLLELLRRKDEQRRNAVLLHLNQARHLA</sequence>
<reference evidence="1" key="1">
    <citation type="submission" date="2021-02" db="EMBL/GenBank/DDBJ databases">
        <authorList>
            <consortium name="DOE Joint Genome Institute"/>
            <person name="Ahrendt S."/>
            <person name="Looney B.P."/>
            <person name="Miyauchi S."/>
            <person name="Morin E."/>
            <person name="Drula E."/>
            <person name="Courty P.E."/>
            <person name="Chicoki N."/>
            <person name="Fauchery L."/>
            <person name="Kohler A."/>
            <person name="Kuo A."/>
            <person name="Labutti K."/>
            <person name="Pangilinan J."/>
            <person name="Lipzen A."/>
            <person name="Riley R."/>
            <person name="Andreopoulos W."/>
            <person name="He G."/>
            <person name="Johnson J."/>
            <person name="Barry K.W."/>
            <person name="Grigoriev I.V."/>
            <person name="Nagy L."/>
            <person name="Hibbett D."/>
            <person name="Henrissat B."/>
            <person name="Matheny P.B."/>
            <person name="Labbe J."/>
            <person name="Martin F."/>
        </authorList>
    </citation>
    <scope>NUCLEOTIDE SEQUENCE</scope>
    <source>
        <strain evidence="1">EC-137</strain>
    </source>
</reference>
<accession>A0ACB8Q422</accession>
<name>A0ACB8Q422_9AGAM</name>
<organism evidence="1 2">
    <name type="scientific">Vararia minispora EC-137</name>
    <dbReference type="NCBI Taxonomy" id="1314806"/>
    <lineage>
        <taxon>Eukaryota</taxon>
        <taxon>Fungi</taxon>
        <taxon>Dikarya</taxon>
        <taxon>Basidiomycota</taxon>
        <taxon>Agaricomycotina</taxon>
        <taxon>Agaricomycetes</taxon>
        <taxon>Russulales</taxon>
        <taxon>Lachnocladiaceae</taxon>
        <taxon>Vararia</taxon>
    </lineage>
</organism>
<protein>
    <submittedName>
        <fullName evidence="1">Uncharacterized protein</fullName>
    </submittedName>
</protein>
<gene>
    <name evidence="1" type="ORF">K488DRAFT_34086</name>
</gene>
<feature type="non-terminal residue" evidence="1">
    <location>
        <position position="1"/>
    </location>
</feature>
<evidence type="ECO:0000313" key="1">
    <source>
        <dbReference type="EMBL" id="KAI0026408.1"/>
    </source>
</evidence>
<dbReference type="Proteomes" id="UP000814128">
    <property type="component" value="Unassembled WGS sequence"/>
</dbReference>
<dbReference type="EMBL" id="MU274613">
    <property type="protein sequence ID" value="KAI0026408.1"/>
    <property type="molecule type" value="Genomic_DNA"/>
</dbReference>
<keyword evidence="2" id="KW-1185">Reference proteome</keyword>
<feature type="non-terminal residue" evidence="1">
    <location>
        <position position="64"/>
    </location>
</feature>
<proteinExistence type="predicted"/>
<reference evidence="1" key="2">
    <citation type="journal article" date="2022" name="New Phytol.">
        <title>Evolutionary transition to the ectomycorrhizal habit in the genomes of a hyperdiverse lineage of mushroom-forming fungi.</title>
        <authorList>
            <person name="Looney B."/>
            <person name="Miyauchi S."/>
            <person name="Morin E."/>
            <person name="Drula E."/>
            <person name="Courty P.E."/>
            <person name="Kohler A."/>
            <person name="Kuo A."/>
            <person name="LaButti K."/>
            <person name="Pangilinan J."/>
            <person name="Lipzen A."/>
            <person name="Riley R."/>
            <person name="Andreopoulos W."/>
            <person name="He G."/>
            <person name="Johnson J."/>
            <person name="Nolan M."/>
            <person name="Tritt A."/>
            <person name="Barry K.W."/>
            <person name="Grigoriev I.V."/>
            <person name="Nagy L.G."/>
            <person name="Hibbett D."/>
            <person name="Henrissat B."/>
            <person name="Matheny P.B."/>
            <person name="Labbe J."/>
            <person name="Martin F.M."/>
        </authorList>
    </citation>
    <scope>NUCLEOTIDE SEQUENCE</scope>
    <source>
        <strain evidence="1">EC-137</strain>
    </source>
</reference>
<evidence type="ECO:0000313" key="2">
    <source>
        <dbReference type="Proteomes" id="UP000814128"/>
    </source>
</evidence>